<protein>
    <submittedName>
        <fullName evidence="1">Putative glucan synthasis protein</fullName>
    </submittedName>
</protein>
<evidence type="ECO:0000313" key="2">
    <source>
        <dbReference type="Proteomes" id="UP000003299"/>
    </source>
</evidence>
<organism evidence="1 2">
    <name type="scientific">Xanthomonas vesicatoria ATCC 35937</name>
    <dbReference type="NCBI Taxonomy" id="925775"/>
    <lineage>
        <taxon>Bacteria</taxon>
        <taxon>Pseudomonadati</taxon>
        <taxon>Pseudomonadota</taxon>
        <taxon>Gammaproteobacteria</taxon>
        <taxon>Lysobacterales</taxon>
        <taxon>Lysobacteraceae</taxon>
        <taxon>Xanthomonas</taxon>
    </lineage>
</organism>
<proteinExistence type="predicted"/>
<dbReference type="GeneID" id="46982630"/>
<dbReference type="KEGG" id="xve:BJD12_14860"/>
<comment type="caution">
    <text evidence="1">The sequence shown here is derived from an EMBL/GenBank/DDBJ whole genome shotgun (WGS) entry which is preliminary data.</text>
</comment>
<accession>F0BKW7</accession>
<sequence>MDTSWRPADCPPLAWPALADDNARLHWYRQVCSAYAALLGEDDAPQPGTGALAVQACEARLGYALPPLFARYHCAIGRLSLAETLCCPGDLAPRIEPLQDAYPSLDEIDASAAEHALATDLLVFGNYLGNGNLWCFHRVTGAVYYFDHDDGAMLTRMFDSVAAYLDALMLLCLGEVYDDDDSAEALLKARFGAAAIRKWRY</sequence>
<dbReference type="Proteomes" id="UP000003299">
    <property type="component" value="Unassembled WGS sequence"/>
</dbReference>
<evidence type="ECO:0000313" key="1">
    <source>
        <dbReference type="EMBL" id="EGD06877.1"/>
    </source>
</evidence>
<dbReference type="InterPro" id="IPR037883">
    <property type="entry name" value="Knr4/Smi1-like_sf"/>
</dbReference>
<dbReference type="SUPFAM" id="SSF160631">
    <property type="entry name" value="SMI1/KNR4-like"/>
    <property type="match status" value="1"/>
</dbReference>
<dbReference type="Pfam" id="PF09346">
    <property type="entry name" value="SMI1_KNR4"/>
    <property type="match status" value="1"/>
</dbReference>
<reference evidence="1 2" key="1">
    <citation type="journal article" date="2011" name="BMC Genomics">
        <title>Comparative genomics reveals diversity among xanthomonads infecting tomato and pepper.</title>
        <authorList>
            <person name="Potnis N."/>
            <person name="Krasileva K."/>
            <person name="Chow V."/>
            <person name="Almeida N.F."/>
            <person name="Patil P.B."/>
            <person name="Ryan R.P."/>
            <person name="Sharlach M."/>
            <person name="Behlau F."/>
            <person name="Dow J.M."/>
            <person name="Momol M.T."/>
            <person name="White F.F."/>
            <person name="Preston J.F."/>
            <person name="Vinatzer B.A."/>
            <person name="Koebnik R."/>
            <person name="Setubal J.C."/>
            <person name="Norman D.J."/>
            <person name="Staskawicz B.J."/>
            <person name="Jones J.B."/>
        </authorList>
    </citation>
    <scope>NUCLEOTIDE SEQUENCE [LARGE SCALE GENOMIC DNA]</scope>
    <source>
        <strain evidence="1 2">ATCC 35937</strain>
    </source>
</reference>
<dbReference type="RefSeq" id="WP_005998109.1">
    <property type="nucleotide sequence ID" value="NZ_AEQV01000277.1"/>
</dbReference>
<dbReference type="AlphaFoldDB" id="F0BKW7"/>
<dbReference type="EMBL" id="AEQV01000277">
    <property type="protein sequence ID" value="EGD06877.1"/>
    <property type="molecule type" value="Genomic_DNA"/>
</dbReference>
<gene>
    <name evidence="1" type="ORF">XVE_4933</name>
</gene>
<name>F0BKW7_9XANT</name>
<dbReference type="Gene3D" id="3.40.1580.10">
    <property type="entry name" value="SMI1/KNR4-like"/>
    <property type="match status" value="1"/>
</dbReference>
<dbReference type="InterPro" id="IPR018958">
    <property type="entry name" value="Knr4/Smi1-like_dom"/>
</dbReference>
<dbReference type="eggNOG" id="ENOG5032SSR">
    <property type="taxonomic scope" value="Bacteria"/>
</dbReference>